<name>A0ABW8TR11_9CLOT</name>
<keyword evidence="1" id="KW-0732">Signal</keyword>
<comment type="caution">
    <text evidence="6">The sequence shown here is derived from an EMBL/GenBank/DDBJ whole genome shotgun (WGS) entry which is preliminary data.</text>
</comment>
<keyword evidence="7" id="KW-1185">Reference proteome</keyword>
<dbReference type="InterPro" id="IPR004843">
    <property type="entry name" value="Calcineurin-like_PHP"/>
</dbReference>
<dbReference type="PROSITE" id="PS00786">
    <property type="entry name" value="5_NUCLEOTIDASE_2"/>
    <property type="match status" value="1"/>
</dbReference>
<dbReference type="Gene3D" id="3.60.21.10">
    <property type="match status" value="2"/>
</dbReference>
<feature type="transmembrane region" description="Helical" evidence="2">
    <location>
        <begin position="1288"/>
        <end position="1308"/>
    </location>
</feature>
<feature type="domain" description="5'-Nucleotidase C-terminal" evidence="4">
    <location>
        <begin position="850"/>
        <end position="1037"/>
    </location>
</feature>
<keyword evidence="2" id="KW-0472">Membrane</keyword>
<dbReference type="EMBL" id="JBJHZY010000001">
    <property type="protein sequence ID" value="MFL0267573.1"/>
    <property type="molecule type" value="Genomic_DNA"/>
</dbReference>
<evidence type="ECO:0000256" key="1">
    <source>
        <dbReference type="ARBA" id="ARBA00022729"/>
    </source>
</evidence>
<dbReference type="InterPro" id="IPR008334">
    <property type="entry name" value="5'-Nucleotdase_C"/>
</dbReference>
<reference evidence="6 7" key="1">
    <citation type="submission" date="2024-11" db="EMBL/GenBank/DDBJ databases">
        <authorList>
            <person name="Heng Y.C."/>
            <person name="Lim A.C.H."/>
            <person name="Lee J.K.Y."/>
            <person name="Kittelmann S."/>
        </authorList>
    </citation>
    <scope>NUCLEOTIDE SEQUENCE [LARGE SCALE GENOMIC DNA]</scope>
    <source>
        <strain evidence="6 7">WILCCON 0202</strain>
    </source>
</reference>
<dbReference type="InterPro" id="IPR006179">
    <property type="entry name" value="5_nucleotidase/apyrase"/>
</dbReference>
<dbReference type="InterPro" id="IPR036907">
    <property type="entry name" value="5'-Nucleotdase_C_sf"/>
</dbReference>
<dbReference type="PRINTS" id="PR01607">
    <property type="entry name" value="APYRASEFAMLY"/>
</dbReference>
<organism evidence="6 7">
    <name type="scientific">Candidatus Clostridium radicumherbarum</name>
    <dbReference type="NCBI Taxonomy" id="3381662"/>
    <lineage>
        <taxon>Bacteria</taxon>
        <taxon>Bacillati</taxon>
        <taxon>Bacillota</taxon>
        <taxon>Clostridia</taxon>
        <taxon>Eubacteriales</taxon>
        <taxon>Clostridiaceae</taxon>
        <taxon>Clostridium</taxon>
    </lineage>
</organism>
<dbReference type="SUPFAM" id="SSF56300">
    <property type="entry name" value="Metallo-dependent phosphatases"/>
    <property type="match status" value="2"/>
</dbReference>
<keyword evidence="2" id="KW-0812">Transmembrane</keyword>
<feature type="domain" description="5'-Nucleotidase C-terminal" evidence="4">
    <location>
        <begin position="349"/>
        <end position="499"/>
    </location>
</feature>
<dbReference type="RefSeq" id="WP_406764172.1">
    <property type="nucleotide sequence ID" value="NZ_JBJHZY010000001.1"/>
</dbReference>
<evidence type="ECO:0000259" key="5">
    <source>
        <dbReference type="Pfam" id="PF09587"/>
    </source>
</evidence>
<dbReference type="Pfam" id="PF00149">
    <property type="entry name" value="Metallophos"/>
    <property type="match status" value="1"/>
</dbReference>
<evidence type="ECO:0000259" key="4">
    <source>
        <dbReference type="Pfam" id="PF02872"/>
    </source>
</evidence>
<dbReference type="Pfam" id="PF02872">
    <property type="entry name" value="5_nucleotid_C"/>
    <property type="match status" value="2"/>
</dbReference>
<dbReference type="InterPro" id="IPR029052">
    <property type="entry name" value="Metallo-depent_PP-like"/>
</dbReference>
<feature type="domain" description="Capsule synthesis protein CapA" evidence="5">
    <location>
        <begin position="108"/>
        <end position="265"/>
    </location>
</feature>
<dbReference type="Gene3D" id="3.90.780.10">
    <property type="entry name" value="5'-Nucleotidase, C-terminal domain"/>
    <property type="match status" value="2"/>
</dbReference>
<dbReference type="PANTHER" id="PTHR11575">
    <property type="entry name" value="5'-NUCLEOTIDASE-RELATED"/>
    <property type="match status" value="1"/>
</dbReference>
<feature type="domain" description="Calcineurin-like phosphoesterase" evidence="3">
    <location>
        <begin position="544"/>
        <end position="773"/>
    </location>
</feature>
<dbReference type="Proteomes" id="UP001623661">
    <property type="component" value="Unassembled WGS sequence"/>
</dbReference>
<evidence type="ECO:0000256" key="2">
    <source>
        <dbReference type="SAM" id="Phobius"/>
    </source>
</evidence>
<dbReference type="InterPro" id="IPR006146">
    <property type="entry name" value="5'-Nucleotdase_CS"/>
</dbReference>
<protein>
    <submittedName>
        <fullName evidence="6">Bifunctional metallophosphatase/5'-nucleotidase</fullName>
    </submittedName>
</protein>
<dbReference type="PANTHER" id="PTHR11575:SF6">
    <property type="entry name" value="2',3'-CYCLIC-NUCLEOTIDE 2'-PHOSPHODIESTERASE_3'-NUCLEOTIDASE"/>
    <property type="match status" value="1"/>
</dbReference>
<gene>
    <name evidence="6" type="ORF">ACJDUH_05600</name>
</gene>
<dbReference type="CDD" id="cd00845">
    <property type="entry name" value="MPP_UshA_N_like"/>
    <property type="match status" value="1"/>
</dbReference>
<sequence length="1317" mass="141296">MLKIKKSKILSLFMTAAMIFSNLTGLGGINIVRAAGTDKVFDLVEVTDFHGALVSSDATPLPVAGVLAKNIKDLKATNPTRTLIIGGGDLYQGSPISNVLRGVPVQKAFSNIGMEVTALGNHEFDWQLDTVVNTTMKDASYSIVAANLYNKNADGTKGTRKFEPYKIIVKDGVRIAFIGAITAEAKDIIMPAYTDNYIFTDAATEVNACAAEIKAANTADVVVAIIHAGNIYDSNYKDTGKGEIYDITNKLTNVDAVFGGHSHSIVTGVGTNGVPIYIANYNGKGYIDAKMTVKADGSVSFAAPSAANYIAVDTTAANGYKNASPVQDPEVKAIVDAANTAVGPTFAEVIGNTATNLTRTQVGAPFGESILGNWSADVVRKSASADIGIQNNGGLRTDIKAGPITVGTIFYFMPFDNEINTVLVTKAQLKVILEQAVKDGGKGIQISGIKFTYDSTATSGARVLSITREDGTAITDTETLKIAGPDFVITGGDGFTGFTDVNVSKTMVKTGVLVRDALLADVRANNAINYTLNTRVNNLAKTISIVGTSDLHGAIYPLDYNTGKSSNVGLAKISTYMNNLRATNPNTMLIDNGDTIQGTPLVYYYNMIDQTTEYPMMKVMGAMGYDSWTLGNHEFNYGLTTLNRIIGDATKEKIPVLSANTYKSDNTNFVKPYIIKSFNINGKTIKVGILGLTTKTIPSWEDPAHYAGLHFNDLVDEAKKWVPVVRSAGADVVIVSAHTGTSNLTDTIPENQADLIAKQVSGIDAILAGHAHTGKTYSFTNPDGKVVPVVEPKNGDGIFSQIDLNINADGKFVGLNAANVTLPTDIVADPAILAIADPYQTKTLAYTNTVIGQATAEFEGTKQITEPSSIMELVNKVQMNAANSQLSIAAPLSLTAKVPQGDIKRQDIMGVYVYENFLFGVNMTGKQLKDWMEFSARYYRKVNNPTDAIEAEYTIDKDGKKVQTIMDYNLDQLYGATYDLDLTQPACTTDANGRVVIGGTGRIKNLKFNGKLVKDTDVFKVAINNYRYNGGGGFMAAAGLTPGSAATIAATYYDSAKALGDDGQVRNMMFKYVQDNKTITPTNSKNWKVWTVAVRDQNIVVPNDTTTVVDTIKSSPDKAITNVNIDTNTIVSKDIFTAIAGKDQTVIFQKDGVTWTFNGLDIKPELIKDIDLSLKTVSADLKAKETAKAKAIVGKDVAIASFSFAYEGKLPGKADIKIFIGKDWANRTVNVLRYFADKNTYEVAQKDVAVDAEGYIIFTTDHCSDYFVIDNTAISSSKLPQTGSAVDFTMVVDFGALIAALGVAVVIYDRKKKKVNA</sequence>
<dbReference type="SUPFAM" id="SSF55816">
    <property type="entry name" value="5'-nucleotidase (syn. UDP-sugar hydrolase), C-terminal domain"/>
    <property type="match status" value="2"/>
</dbReference>
<evidence type="ECO:0000313" key="6">
    <source>
        <dbReference type="EMBL" id="MFL0267573.1"/>
    </source>
</evidence>
<evidence type="ECO:0000313" key="7">
    <source>
        <dbReference type="Proteomes" id="UP001623661"/>
    </source>
</evidence>
<dbReference type="Pfam" id="PF09587">
    <property type="entry name" value="PGA_cap"/>
    <property type="match status" value="1"/>
</dbReference>
<evidence type="ECO:0000259" key="3">
    <source>
        <dbReference type="Pfam" id="PF00149"/>
    </source>
</evidence>
<accession>A0ABW8TR11</accession>
<keyword evidence="2" id="KW-1133">Transmembrane helix</keyword>
<proteinExistence type="predicted"/>
<dbReference type="InterPro" id="IPR019079">
    <property type="entry name" value="Capsule_synth_CapA"/>
</dbReference>